<organism evidence="1">
    <name type="scientific">Pluralibacter gergoviae</name>
    <name type="common">Enterobacter gergoviae</name>
    <dbReference type="NCBI Taxonomy" id="61647"/>
    <lineage>
        <taxon>Bacteria</taxon>
        <taxon>Pseudomonadati</taxon>
        <taxon>Pseudomonadota</taxon>
        <taxon>Gammaproteobacteria</taxon>
        <taxon>Enterobacterales</taxon>
        <taxon>Enterobacteriaceae</taxon>
        <taxon>Pluralibacter</taxon>
    </lineage>
</organism>
<evidence type="ECO:0000313" key="1">
    <source>
        <dbReference type="EMBL" id="EML1471885.1"/>
    </source>
</evidence>
<gene>
    <name evidence="1" type="ORF">QEG54_002624</name>
</gene>
<proteinExistence type="predicted"/>
<dbReference type="AlphaFoldDB" id="A0AAI9GP37"/>
<accession>A0AAI9GP37</accession>
<sequence length="126" mass="13315">MRNITVEVLDVEYTGTTAPAKDQVEMLQIAAQAGLMPVISPEVGDFAIMTAVAGTSAGATARLAELCLNNGKFKRADGVPVAENLFQDKAHGYLLLIGKVLRENIGPFWSLNSDAKSPAGETVTPQ</sequence>
<protein>
    <submittedName>
        <fullName evidence="1">Uncharacterized protein</fullName>
    </submittedName>
</protein>
<name>A0AAI9GP37_PLUGE</name>
<comment type="caution">
    <text evidence="1">The sequence shown here is derived from an EMBL/GenBank/DDBJ whole genome shotgun (WGS) entry which is preliminary data.</text>
</comment>
<reference evidence="1" key="1">
    <citation type="submission" date="2024-02" db="EMBL/GenBank/DDBJ databases">
        <authorList>
            <consortium name="Clinical and Environmental Microbiology Branch: Whole genome sequencing antimicrobial resistance pathogens in the healthcare setting"/>
        </authorList>
    </citation>
    <scope>NUCLEOTIDE SEQUENCE</scope>
    <source>
        <strain evidence="1">2021DK-00143</strain>
    </source>
</reference>
<dbReference type="EMBL" id="ABLOKC030000012">
    <property type="protein sequence ID" value="EML1471885.1"/>
    <property type="molecule type" value="Genomic_DNA"/>
</dbReference>